<reference evidence="16 17" key="1">
    <citation type="submission" date="2020-12" db="EMBL/GenBank/DDBJ databases">
        <title>Metabolic potential, ecology and presence of endohyphal bacteria is reflected in genomic diversity of Mucoromycotina.</title>
        <authorList>
            <person name="Muszewska A."/>
            <person name="Okrasinska A."/>
            <person name="Steczkiewicz K."/>
            <person name="Drgas O."/>
            <person name="Orlowska M."/>
            <person name="Perlinska-Lenart U."/>
            <person name="Aleksandrzak-Piekarczyk T."/>
            <person name="Szatraj K."/>
            <person name="Zielenkiewicz U."/>
            <person name="Pilsyk S."/>
            <person name="Malc E."/>
            <person name="Mieczkowski P."/>
            <person name="Kruszewska J.S."/>
            <person name="Biernat P."/>
            <person name="Pawlowska J."/>
        </authorList>
    </citation>
    <scope>NUCLEOTIDE SEQUENCE [LARGE SCALE GENOMIC DNA]</scope>
    <source>
        <strain evidence="16 17">CBS 142.35</strain>
    </source>
</reference>
<dbReference type="InterPro" id="IPR032421">
    <property type="entry name" value="PMT_4TMC"/>
</dbReference>
<feature type="transmembrane region" description="Helical" evidence="14">
    <location>
        <begin position="234"/>
        <end position="253"/>
    </location>
</feature>
<keyword evidence="7 14" id="KW-0812">Transmembrane</keyword>
<dbReference type="GO" id="GO:0005789">
    <property type="term" value="C:endoplasmic reticulum membrane"/>
    <property type="evidence" value="ECO:0007669"/>
    <property type="project" value="UniProtKB-SubCell"/>
</dbReference>
<evidence type="ECO:0000256" key="9">
    <source>
        <dbReference type="ARBA" id="ARBA00022824"/>
    </source>
</evidence>
<evidence type="ECO:0000256" key="12">
    <source>
        <dbReference type="ARBA" id="ARBA00045085"/>
    </source>
</evidence>
<feature type="transmembrane region" description="Helical" evidence="14">
    <location>
        <begin position="42"/>
        <end position="64"/>
    </location>
</feature>
<feature type="domain" description="MIR" evidence="15">
    <location>
        <begin position="321"/>
        <end position="381"/>
    </location>
</feature>
<evidence type="ECO:0000256" key="2">
    <source>
        <dbReference type="ARBA" id="ARBA00004922"/>
    </source>
</evidence>
<dbReference type="InterPro" id="IPR016093">
    <property type="entry name" value="MIR_motif"/>
</dbReference>
<feature type="transmembrane region" description="Helical" evidence="14">
    <location>
        <begin position="268"/>
        <end position="289"/>
    </location>
</feature>
<evidence type="ECO:0000256" key="7">
    <source>
        <dbReference type="ARBA" id="ARBA00022692"/>
    </source>
</evidence>
<accession>A0A8H7VL60</accession>
<feature type="transmembrane region" description="Helical" evidence="14">
    <location>
        <begin position="180"/>
        <end position="199"/>
    </location>
</feature>
<keyword evidence="8" id="KW-0677">Repeat</keyword>
<evidence type="ECO:0000256" key="13">
    <source>
        <dbReference type="ARBA" id="ARBA00045102"/>
    </source>
</evidence>
<feature type="transmembrane region" description="Helical" evidence="14">
    <location>
        <begin position="211"/>
        <end position="228"/>
    </location>
</feature>
<dbReference type="UniPathway" id="UPA00378"/>
<comment type="caution">
    <text evidence="16">The sequence shown here is derived from an EMBL/GenBank/DDBJ whole genome shotgun (WGS) entry which is preliminary data.</text>
</comment>
<feature type="transmembrane region" description="Helical" evidence="14">
    <location>
        <begin position="657"/>
        <end position="680"/>
    </location>
</feature>
<dbReference type="OrthoDB" id="292747at2759"/>
<evidence type="ECO:0000259" key="15">
    <source>
        <dbReference type="PROSITE" id="PS50919"/>
    </source>
</evidence>
<dbReference type="InterPro" id="IPR036300">
    <property type="entry name" value="MIR_dom_sf"/>
</dbReference>
<evidence type="ECO:0000256" key="3">
    <source>
        <dbReference type="ARBA" id="ARBA00007222"/>
    </source>
</evidence>
<dbReference type="CDD" id="cd23285">
    <property type="entry name" value="beta-trefoil_MIR_PMT4-like"/>
    <property type="match status" value="1"/>
</dbReference>
<sequence length="758" mass="86959">MLRNRHEQHYHTLNTTSSHQKEVYYYDSEDSKKNVKSTIISYQTLCHITITVVGFFVSFFKIWYPAEVVFDEVHFGKFASYYLNRTFYFDVHPPLGKMMFAAMGYLIGYSGHYDFGEIGGSYIEHKVPYVGLRALPASLNVCNVALMYAIMKQSGYSTLACVVSSCMYLFDNALVAQHRLILLDSSLVFYMLLTAYTYIRFFKLRNKPFSVSWWSWLVAAGASMAMTLSVKMVGLFTVGSIGVAATVDIWNLLDIRHGLSLKEFGKHFLARVVGFVLVPVCVYLFWFYIHFAILNQSGPGDLFMSPQFQATLENSPVSLLSIDIHYYDNITLFHPTTSVYLHSHKHKYPRRYENGRIGSGGQQVVGVHDPDDNSYWCVKPTKDISKDKRTPVHHGDIIQLEHVETGKHLLTHNVASPLTSTNMEFTVVPLEERYNETLFKIQLDDHANGNVWKTHMKSVKLVNIAGSVGMWTFKDKTLPLEWGFGLQEINGKKDFIRDKTTYWRAMDVKGVNAKEINLKKKEEKKEKPMSFWKKFLELQLRTISRNSGLNTPHPYKSRPISWPIMQRGISYWRNEVTREQIYMTGNIFGWQLGLVAVLCFGTVVIIQTLARQRDTHAIQTVAIRQRLFRSAGFFWLLWAFHYLPFFVMGRSLYLHHYLPAAACCYLLVGALFQFACIDGINTPISGRMMTPSTTVNHRPFTSMKACPSYWSYLIAFTILSLQFAVFVFLAPITYGSPGLTAEQASQRKLMKSWDLAFA</sequence>
<evidence type="ECO:0000256" key="6">
    <source>
        <dbReference type="ARBA" id="ARBA00022679"/>
    </source>
</evidence>
<comment type="catalytic activity">
    <reaction evidence="12 14">
        <text>a di-trans,poly-cis-dolichyl beta-D-mannosyl phosphate + L-threonyl-[protein] = 3-O-(alpha-D-mannosyl)-L-threonyl-[protein] + a di-trans,poly-cis-dolichyl phosphate + H(+)</text>
        <dbReference type="Rhea" id="RHEA:53396"/>
        <dbReference type="Rhea" id="RHEA-COMP:11060"/>
        <dbReference type="Rhea" id="RHEA-COMP:13547"/>
        <dbReference type="Rhea" id="RHEA-COMP:19498"/>
        <dbReference type="Rhea" id="RHEA-COMP:19501"/>
        <dbReference type="ChEBI" id="CHEBI:15378"/>
        <dbReference type="ChEBI" id="CHEBI:30013"/>
        <dbReference type="ChEBI" id="CHEBI:57683"/>
        <dbReference type="ChEBI" id="CHEBI:58211"/>
        <dbReference type="ChEBI" id="CHEBI:137323"/>
        <dbReference type="EC" id="2.4.1.109"/>
    </reaction>
</comment>
<dbReference type="InterPro" id="IPR003342">
    <property type="entry name" value="ArnT-like_N"/>
</dbReference>
<evidence type="ECO:0000256" key="8">
    <source>
        <dbReference type="ARBA" id="ARBA00022737"/>
    </source>
</evidence>
<feature type="domain" description="MIR" evidence="15">
    <location>
        <begin position="389"/>
        <end position="444"/>
    </location>
</feature>
<feature type="transmembrane region" description="Helical" evidence="14">
    <location>
        <begin position="587"/>
        <end position="606"/>
    </location>
</feature>
<gene>
    <name evidence="16" type="ORF">INT45_012930</name>
</gene>
<name>A0A8H7VL60_9FUNG</name>
<comment type="pathway">
    <text evidence="2 14">Protein modification; protein glycosylation.</text>
</comment>
<evidence type="ECO:0000256" key="4">
    <source>
        <dbReference type="ARBA" id="ARBA00012839"/>
    </source>
</evidence>
<dbReference type="Proteomes" id="UP000646827">
    <property type="component" value="Unassembled WGS sequence"/>
</dbReference>
<dbReference type="PROSITE" id="PS50919">
    <property type="entry name" value="MIR"/>
    <property type="match status" value="2"/>
</dbReference>
<organism evidence="16 17">
    <name type="scientific">Circinella minor</name>
    <dbReference type="NCBI Taxonomy" id="1195481"/>
    <lineage>
        <taxon>Eukaryota</taxon>
        <taxon>Fungi</taxon>
        <taxon>Fungi incertae sedis</taxon>
        <taxon>Mucoromycota</taxon>
        <taxon>Mucoromycotina</taxon>
        <taxon>Mucoromycetes</taxon>
        <taxon>Mucorales</taxon>
        <taxon>Lichtheimiaceae</taxon>
        <taxon>Circinella</taxon>
    </lineage>
</organism>
<dbReference type="Pfam" id="PF02815">
    <property type="entry name" value="MIR"/>
    <property type="match status" value="1"/>
</dbReference>
<dbReference type="Gene3D" id="2.80.10.50">
    <property type="match status" value="1"/>
</dbReference>
<keyword evidence="9 14" id="KW-0256">Endoplasmic reticulum</keyword>
<feature type="transmembrane region" description="Helical" evidence="14">
    <location>
        <begin position="627"/>
        <end position="645"/>
    </location>
</feature>
<comment type="catalytic activity">
    <reaction evidence="13 14">
        <text>a di-trans,poly-cis-dolichyl beta-D-mannosyl phosphate + L-seryl-[protein] = 3-O-(alpha-D-mannosyl)-L-seryl-[protein] + a di-trans,poly-cis-dolichyl phosphate + H(+)</text>
        <dbReference type="Rhea" id="RHEA:17377"/>
        <dbReference type="Rhea" id="RHEA-COMP:9863"/>
        <dbReference type="Rhea" id="RHEA-COMP:13546"/>
        <dbReference type="Rhea" id="RHEA-COMP:19498"/>
        <dbReference type="Rhea" id="RHEA-COMP:19501"/>
        <dbReference type="ChEBI" id="CHEBI:15378"/>
        <dbReference type="ChEBI" id="CHEBI:29999"/>
        <dbReference type="ChEBI" id="CHEBI:57683"/>
        <dbReference type="ChEBI" id="CHEBI:58211"/>
        <dbReference type="ChEBI" id="CHEBI:137321"/>
        <dbReference type="EC" id="2.4.1.109"/>
    </reaction>
</comment>
<dbReference type="EMBL" id="JAEPRB010000071">
    <property type="protein sequence ID" value="KAG2222952.1"/>
    <property type="molecule type" value="Genomic_DNA"/>
</dbReference>
<comment type="function">
    <text evidence="14">Transfers mannose from Dol-P-mannose to Ser or Thr residues on proteins.</text>
</comment>
<proteinExistence type="inferred from homology"/>
<dbReference type="SMART" id="SM00472">
    <property type="entry name" value="MIR"/>
    <property type="match status" value="2"/>
</dbReference>
<evidence type="ECO:0000256" key="5">
    <source>
        <dbReference type="ARBA" id="ARBA00022676"/>
    </source>
</evidence>
<dbReference type="AlphaFoldDB" id="A0A8H7VL60"/>
<evidence type="ECO:0000256" key="1">
    <source>
        <dbReference type="ARBA" id="ARBA00004477"/>
    </source>
</evidence>
<dbReference type="Pfam" id="PF16192">
    <property type="entry name" value="PMT_4TMC"/>
    <property type="match status" value="1"/>
</dbReference>
<dbReference type="PANTHER" id="PTHR10050">
    <property type="entry name" value="DOLICHYL-PHOSPHATE-MANNOSE--PROTEIN MANNOSYLTRANSFERASE"/>
    <property type="match status" value="1"/>
</dbReference>
<keyword evidence="11 14" id="KW-0472">Membrane</keyword>
<dbReference type="PANTHER" id="PTHR10050:SF51">
    <property type="entry name" value="PROTEIN O-MANNOSYL-TRANSFERASE 1"/>
    <property type="match status" value="1"/>
</dbReference>
<dbReference type="GO" id="GO:0004169">
    <property type="term" value="F:dolichyl-phosphate-mannose-protein mannosyltransferase activity"/>
    <property type="evidence" value="ECO:0007669"/>
    <property type="project" value="UniProtKB-UniRule"/>
</dbReference>
<feature type="transmembrane region" description="Helical" evidence="14">
    <location>
        <begin position="130"/>
        <end position="149"/>
    </location>
</feature>
<comment type="similarity">
    <text evidence="3 14">Belongs to the glycosyltransferase 39 family.</text>
</comment>
<keyword evidence="17" id="KW-1185">Reference proteome</keyword>
<evidence type="ECO:0000313" key="16">
    <source>
        <dbReference type="EMBL" id="KAG2222952.1"/>
    </source>
</evidence>
<evidence type="ECO:0000313" key="17">
    <source>
        <dbReference type="Proteomes" id="UP000646827"/>
    </source>
</evidence>
<dbReference type="EC" id="2.4.1.109" evidence="4 14"/>
<evidence type="ECO:0000256" key="14">
    <source>
        <dbReference type="RuleBase" id="RU367007"/>
    </source>
</evidence>
<dbReference type="SUPFAM" id="SSF82109">
    <property type="entry name" value="MIR domain"/>
    <property type="match status" value="1"/>
</dbReference>
<evidence type="ECO:0000256" key="10">
    <source>
        <dbReference type="ARBA" id="ARBA00022989"/>
    </source>
</evidence>
<dbReference type="Pfam" id="PF02366">
    <property type="entry name" value="PMT"/>
    <property type="match status" value="1"/>
</dbReference>
<evidence type="ECO:0000256" key="11">
    <source>
        <dbReference type="ARBA" id="ARBA00023136"/>
    </source>
</evidence>
<keyword evidence="10 14" id="KW-1133">Transmembrane helix</keyword>
<keyword evidence="6 14" id="KW-0808">Transferase</keyword>
<comment type="subcellular location">
    <subcellularLocation>
        <location evidence="1 14">Endoplasmic reticulum membrane</location>
        <topology evidence="1 14">Multi-pass membrane protein</topology>
    </subcellularLocation>
</comment>
<protein>
    <recommendedName>
        <fullName evidence="4 14">Dolichyl-phosphate-mannose--protein mannosyltransferase</fullName>
        <ecNumber evidence="4 14">2.4.1.109</ecNumber>
    </recommendedName>
</protein>
<dbReference type="InterPro" id="IPR027005">
    <property type="entry name" value="PMT-like"/>
</dbReference>
<keyword evidence="5 14" id="KW-0328">Glycosyltransferase</keyword>
<feature type="transmembrane region" description="Helical" evidence="14">
    <location>
        <begin position="709"/>
        <end position="730"/>
    </location>
</feature>